<keyword evidence="1" id="KW-0812">Transmembrane</keyword>
<evidence type="ECO:0008006" key="5">
    <source>
        <dbReference type="Google" id="ProtNLM"/>
    </source>
</evidence>
<name>A0A1M7TA55_9RHOB</name>
<accession>A0A1M7TA55</accession>
<reference evidence="3 4" key="1">
    <citation type="submission" date="2016-12" db="EMBL/GenBank/DDBJ databases">
        <authorList>
            <person name="Song W.-J."/>
            <person name="Kurnit D.M."/>
        </authorList>
    </citation>
    <scope>NUCLEOTIDE SEQUENCE [LARGE SCALE GENOMIC DNA]</scope>
    <source>
        <strain evidence="3 4">CGMCC 1.10808</strain>
    </source>
</reference>
<keyword evidence="1" id="KW-1133">Transmembrane helix</keyword>
<evidence type="ECO:0000313" key="3">
    <source>
        <dbReference type="EMBL" id="SHN67589.1"/>
    </source>
</evidence>
<gene>
    <name evidence="3" type="ORF">SAMN05216200_105136</name>
</gene>
<feature type="transmembrane region" description="Helical" evidence="1">
    <location>
        <begin position="202"/>
        <end position="223"/>
    </location>
</feature>
<organism evidence="3 4">
    <name type="scientific">Oceanicella actignis</name>
    <dbReference type="NCBI Taxonomy" id="1189325"/>
    <lineage>
        <taxon>Bacteria</taxon>
        <taxon>Pseudomonadati</taxon>
        <taxon>Pseudomonadota</taxon>
        <taxon>Alphaproteobacteria</taxon>
        <taxon>Rhodobacterales</taxon>
        <taxon>Paracoccaceae</taxon>
        <taxon>Oceanicella</taxon>
    </lineage>
</organism>
<evidence type="ECO:0000256" key="2">
    <source>
        <dbReference type="SAM" id="SignalP"/>
    </source>
</evidence>
<dbReference type="Proteomes" id="UP000184066">
    <property type="component" value="Unassembled WGS sequence"/>
</dbReference>
<protein>
    <recommendedName>
        <fullName evidence="5">PEP-CTERM protein-sorting domain-containing protein</fullName>
    </recommendedName>
</protein>
<evidence type="ECO:0000313" key="4">
    <source>
        <dbReference type="Proteomes" id="UP000184066"/>
    </source>
</evidence>
<dbReference type="STRING" id="1189325.SAMN04488119_105137"/>
<keyword evidence="2" id="KW-0732">Signal</keyword>
<keyword evidence="1" id="KW-0472">Membrane</keyword>
<dbReference type="AlphaFoldDB" id="A0A1M7TA55"/>
<dbReference type="RefSeq" id="WP_072747333.1">
    <property type="nucleotide sequence ID" value="NZ_FOHL01000005.1"/>
</dbReference>
<evidence type="ECO:0000256" key="1">
    <source>
        <dbReference type="SAM" id="Phobius"/>
    </source>
</evidence>
<sequence length="243" mass="25249">MFVRLAAAALLAWSQGAAAATFVYGFDHVFDAFSNPQAGMDPGSPGGTLRGTLALDDSGDDATMVADYALTSFLPGPAGAVWREADYLRGQTRTVSHPVLGDVTLRDSHAVLPHPFDPALRIVVLTDDRLDLDPSDGRSDLDNALFLIFAPAQIGAPELLFEASESYLYEECDDLRLPPECVLRSGVNGPSAMRAALVSAPLGAVPLSGAAGLLAAALAGLALRGRGGRRSAPAAPRLPRTGA</sequence>
<feature type="signal peptide" evidence="2">
    <location>
        <begin position="1"/>
        <end position="19"/>
    </location>
</feature>
<feature type="chain" id="PRO_5009929406" description="PEP-CTERM protein-sorting domain-containing protein" evidence="2">
    <location>
        <begin position="20"/>
        <end position="243"/>
    </location>
</feature>
<keyword evidence="4" id="KW-1185">Reference proteome</keyword>
<dbReference type="EMBL" id="FRDL01000005">
    <property type="protein sequence ID" value="SHN67589.1"/>
    <property type="molecule type" value="Genomic_DNA"/>
</dbReference>
<proteinExistence type="predicted"/>